<organism evidence="1 2">
    <name type="scientific">Hungatella hathewayi</name>
    <dbReference type="NCBI Taxonomy" id="154046"/>
    <lineage>
        <taxon>Bacteria</taxon>
        <taxon>Bacillati</taxon>
        <taxon>Bacillota</taxon>
        <taxon>Clostridia</taxon>
        <taxon>Lachnospirales</taxon>
        <taxon>Lachnospiraceae</taxon>
        <taxon>Hungatella</taxon>
    </lineage>
</organism>
<comment type="caution">
    <text evidence="1">The sequence shown here is derived from an EMBL/GenBank/DDBJ whole genome shotgun (WGS) entry which is preliminary data.</text>
</comment>
<dbReference type="Proteomes" id="UP001055091">
    <property type="component" value="Unassembled WGS sequence"/>
</dbReference>
<protein>
    <submittedName>
        <fullName evidence="1">Uncharacterized protein</fullName>
    </submittedName>
</protein>
<sequence length="167" mass="18587">MKKGLLNIILSSVICIAFATPVFAQNIYFTDSKQITNAAVKTSQDITKQPRGNIISTGILEVSNPGGGEIGVFMQTLTHVDVDETVFGIYLDRWIESEQRWATVADYKFTYNKENSPDEDLMTKAISFNVVGQPAECYYRLRGVHLVSVNGNREMLTTKTDGVLITK</sequence>
<name>A0A413LE26_9FIRM</name>
<dbReference type="AlphaFoldDB" id="A0A413LE26"/>
<dbReference type="RefSeq" id="WP_006772743.1">
    <property type="nucleotide sequence ID" value="NZ_BQNJ01000001.1"/>
</dbReference>
<proteinExistence type="predicted"/>
<gene>
    <name evidence="1" type="ORF">CE91St55_03830</name>
</gene>
<accession>A0A413LE26</accession>
<dbReference type="GeneID" id="93147095"/>
<reference evidence="1" key="1">
    <citation type="submission" date="2022-01" db="EMBL/GenBank/DDBJ databases">
        <title>Novel bile acid biosynthetic pathways are enriched in the microbiome of centenarians.</title>
        <authorList>
            <person name="Sato Y."/>
            <person name="Atarashi K."/>
            <person name="Plichta R.D."/>
            <person name="Arai Y."/>
            <person name="Sasajima S."/>
            <person name="Kearney M.S."/>
            <person name="Suda W."/>
            <person name="Takeshita K."/>
            <person name="Sasaki T."/>
            <person name="Okamoto S."/>
            <person name="Skelly N.A."/>
            <person name="Okamura Y."/>
            <person name="Vlamakis H."/>
            <person name="Li Y."/>
            <person name="Tanoue T."/>
            <person name="Takei H."/>
            <person name="Nittono H."/>
            <person name="Narushima S."/>
            <person name="Irie J."/>
            <person name="Itoh H."/>
            <person name="Moriya K."/>
            <person name="Sugiura Y."/>
            <person name="Suematsu M."/>
            <person name="Moritoki N."/>
            <person name="Shibata S."/>
            <person name="Littman R.D."/>
            <person name="Fischbach A.M."/>
            <person name="Uwamino Y."/>
            <person name="Inoue T."/>
            <person name="Honda A."/>
            <person name="Hattori M."/>
            <person name="Murai T."/>
            <person name="Xavier J.R."/>
            <person name="Hirose N."/>
            <person name="Honda K."/>
        </authorList>
    </citation>
    <scope>NUCLEOTIDE SEQUENCE</scope>
    <source>
        <strain evidence="1">CE91-St55</strain>
    </source>
</reference>
<dbReference type="EMBL" id="BQNJ01000001">
    <property type="protein sequence ID" value="GKG98401.1"/>
    <property type="molecule type" value="Genomic_DNA"/>
</dbReference>
<evidence type="ECO:0000313" key="1">
    <source>
        <dbReference type="EMBL" id="GKG98401.1"/>
    </source>
</evidence>
<evidence type="ECO:0000313" key="2">
    <source>
        <dbReference type="Proteomes" id="UP001055091"/>
    </source>
</evidence>